<accession>A0A178ZL75</accession>
<dbReference type="PRINTS" id="PR00420">
    <property type="entry name" value="RNGMNOXGNASE"/>
</dbReference>
<evidence type="ECO:0000256" key="1">
    <source>
        <dbReference type="ARBA" id="ARBA00022630"/>
    </source>
</evidence>
<sequence>MGSSAPVLIAGAGPTGLFLALRLARAGIRTVVFEQEAELVPVPRALGYFGPTQFALQHAGIWEEVRDQGYLLWGLSWRKITQETSPGHRDWGQLIASWDLTEGVAAKEGECGYGMTILGQHRLREIILSNLTATGLTQIHFGHKVIAVSQEEDQSAGCMDVTVLDQQGLQHTFRGSYLVAADGGKSTVRKLLALPLEGITWPQVLVATDTWIDIPFPSDGPPFVYIVDPVDWALFSPIQRPCENGPSFYRITVPMAREQCESGVLEANLKQKFERLLPGLRPAKYEIVRSQRYETHQRIVPSMISGRCMLIGDAAHLNNPWGGLGLSTGLLDADSLADALTYVLGQGISDSILRRWADARRDVFLKLVNPISSANKLRCHDTDPDDPDSDPFFQMLRKKDNQQELQYVMSSLADMATNVSQFVEPQPQPQENLPNGS</sequence>
<dbReference type="GO" id="GO:0016491">
    <property type="term" value="F:oxidoreductase activity"/>
    <property type="evidence" value="ECO:0007669"/>
    <property type="project" value="UniProtKB-KW"/>
</dbReference>
<dbReference type="PANTHER" id="PTHR43476">
    <property type="entry name" value="3-(3-HYDROXY-PHENYL)PROPIONATE/3-HYDROXYCINNAMIC ACID HYDROXYLASE"/>
    <property type="match status" value="1"/>
</dbReference>
<organism evidence="6 7">
    <name type="scientific">Fonsecaea erecta</name>
    <dbReference type="NCBI Taxonomy" id="1367422"/>
    <lineage>
        <taxon>Eukaryota</taxon>
        <taxon>Fungi</taxon>
        <taxon>Dikarya</taxon>
        <taxon>Ascomycota</taxon>
        <taxon>Pezizomycotina</taxon>
        <taxon>Eurotiomycetes</taxon>
        <taxon>Chaetothyriomycetidae</taxon>
        <taxon>Chaetothyriales</taxon>
        <taxon>Herpotrichiellaceae</taxon>
        <taxon>Fonsecaea</taxon>
    </lineage>
</organism>
<dbReference type="STRING" id="1367422.A0A178ZL75"/>
<dbReference type="Gene3D" id="3.30.9.10">
    <property type="entry name" value="D-Amino Acid Oxidase, subunit A, domain 2"/>
    <property type="match status" value="1"/>
</dbReference>
<keyword evidence="3" id="KW-0560">Oxidoreductase</keyword>
<dbReference type="Gene3D" id="3.50.50.60">
    <property type="entry name" value="FAD/NAD(P)-binding domain"/>
    <property type="match status" value="1"/>
</dbReference>
<evidence type="ECO:0000256" key="2">
    <source>
        <dbReference type="ARBA" id="ARBA00022827"/>
    </source>
</evidence>
<dbReference type="SUPFAM" id="SSF51905">
    <property type="entry name" value="FAD/NAD(P)-binding domain"/>
    <property type="match status" value="1"/>
</dbReference>
<dbReference type="RefSeq" id="XP_018693907.1">
    <property type="nucleotide sequence ID" value="XM_018837054.1"/>
</dbReference>
<dbReference type="InterPro" id="IPR050631">
    <property type="entry name" value="PheA/TfdB_FAD_monoxygenase"/>
</dbReference>
<reference evidence="6 7" key="1">
    <citation type="submission" date="2016-04" db="EMBL/GenBank/DDBJ databases">
        <title>Draft genome of Fonsecaea erecta CBS 125763.</title>
        <authorList>
            <person name="Weiss V.A."/>
            <person name="Vicente V.A."/>
            <person name="Raittz R.T."/>
            <person name="Moreno L.F."/>
            <person name="De Souza E.M."/>
            <person name="Pedrosa F.O."/>
            <person name="Steffens M.B."/>
            <person name="Faoro H."/>
            <person name="Tadra-Sfeir M.Z."/>
            <person name="Najafzadeh M.J."/>
            <person name="Felipe M.S."/>
            <person name="Teixeira M."/>
            <person name="Sun J."/>
            <person name="Xi L."/>
            <person name="Gomes R."/>
            <person name="De Azevedo C.M."/>
            <person name="Salgado C.G."/>
            <person name="Da Silva M.B."/>
            <person name="Nascimento M.F."/>
            <person name="Queiroz-Telles F."/>
            <person name="Attili D.S."/>
            <person name="Gorbushina A."/>
        </authorList>
    </citation>
    <scope>NUCLEOTIDE SEQUENCE [LARGE SCALE GENOMIC DNA]</scope>
    <source>
        <strain evidence="6 7">CBS 125763</strain>
    </source>
</reference>
<dbReference type="AlphaFoldDB" id="A0A178ZL75"/>
<dbReference type="GeneID" id="30009710"/>
<proteinExistence type="predicted"/>
<comment type="caution">
    <text evidence="6">The sequence shown here is derived from an EMBL/GenBank/DDBJ whole genome shotgun (WGS) entry which is preliminary data.</text>
</comment>
<dbReference type="InterPro" id="IPR002938">
    <property type="entry name" value="FAD-bd"/>
</dbReference>
<protein>
    <recommendedName>
        <fullName evidence="5">FAD-binding domain-containing protein</fullName>
    </recommendedName>
</protein>
<keyword evidence="2" id="KW-0274">FAD</keyword>
<evidence type="ECO:0000256" key="3">
    <source>
        <dbReference type="ARBA" id="ARBA00023002"/>
    </source>
</evidence>
<feature type="domain" description="FAD-binding" evidence="5">
    <location>
        <begin position="5"/>
        <end position="368"/>
    </location>
</feature>
<dbReference type="OrthoDB" id="10016252at2759"/>
<keyword evidence="1" id="KW-0285">Flavoprotein</keyword>
<keyword evidence="7" id="KW-1185">Reference proteome</keyword>
<dbReference type="PANTHER" id="PTHR43476:SF4">
    <property type="entry name" value="BLR0106 PROTEIN"/>
    <property type="match status" value="1"/>
</dbReference>
<gene>
    <name evidence="6" type="ORF">AYL99_05542</name>
</gene>
<keyword evidence="4" id="KW-0520">NAD</keyword>
<evidence type="ECO:0000256" key="4">
    <source>
        <dbReference type="ARBA" id="ARBA00023027"/>
    </source>
</evidence>
<dbReference type="EMBL" id="LVYI01000004">
    <property type="protein sequence ID" value="OAP60540.1"/>
    <property type="molecule type" value="Genomic_DNA"/>
</dbReference>
<evidence type="ECO:0000313" key="7">
    <source>
        <dbReference type="Proteomes" id="UP000078343"/>
    </source>
</evidence>
<dbReference type="Proteomes" id="UP000078343">
    <property type="component" value="Unassembled WGS sequence"/>
</dbReference>
<evidence type="ECO:0000259" key="5">
    <source>
        <dbReference type="Pfam" id="PF01494"/>
    </source>
</evidence>
<dbReference type="InterPro" id="IPR036188">
    <property type="entry name" value="FAD/NAD-bd_sf"/>
</dbReference>
<dbReference type="GO" id="GO:0071949">
    <property type="term" value="F:FAD binding"/>
    <property type="evidence" value="ECO:0007669"/>
    <property type="project" value="InterPro"/>
</dbReference>
<name>A0A178ZL75_9EURO</name>
<dbReference type="Pfam" id="PF01494">
    <property type="entry name" value="FAD_binding_3"/>
    <property type="match status" value="1"/>
</dbReference>
<evidence type="ECO:0000313" key="6">
    <source>
        <dbReference type="EMBL" id="OAP60540.1"/>
    </source>
</evidence>